<organism evidence="1 2">
    <name type="scientific">Enemella dayhoffiae</name>
    <dbReference type="NCBI Taxonomy" id="2016507"/>
    <lineage>
        <taxon>Bacteria</taxon>
        <taxon>Bacillati</taxon>
        <taxon>Actinomycetota</taxon>
        <taxon>Actinomycetes</taxon>
        <taxon>Propionibacteriales</taxon>
        <taxon>Propionibacteriaceae</taxon>
        <taxon>Enemella</taxon>
    </lineage>
</organism>
<keyword evidence="2" id="KW-1185">Reference proteome</keyword>
<evidence type="ECO:0000313" key="1">
    <source>
        <dbReference type="EMBL" id="OYO25021.1"/>
    </source>
</evidence>
<dbReference type="EMBL" id="NMVQ01000001">
    <property type="protein sequence ID" value="OYO25021.1"/>
    <property type="molecule type" value="Genomic_DNA"/>
</dbReference>
<comment type="caution">
    <text evidence="1">The sequence shown here is derived from an EMBL/GenBank/DDBJ whole genome shotgun (WGS) entry which is preliminary data.</text>
</comment>
<reference evidence="1 2" key="1">
    <citation type="submission" date="2017-07" db="EMBL/GenBank/DDBJ databases">
        <title>Draft whole genome sequences of clinical Proprionibacteriaceae strains.</title>
        <authorList>
            <person name="Bernier A.-M."/>
            <person name="Bernard K."/>
            <person name="Domingo M.-C."/>
        </authorList>
    </citation>
    <scope>NUCLEOTIDE SEQUENCE [LARGE SCALE GENOMIC DNA]</scope>
    <source>
        <strain evidence="1 2">NML 130396</strain>
    </source>
</reference>
<gene>
    <name evidence="1" type="ORF">CGZ93_00695</name>
</gene>
<accession>A0A255HBN2</accession>
<protein>
    <submittedName>
        <fullName evidence="1">Uncharacterized protein</fullName>
    </submittedName>
</protein>
<name>A0A255HBN2_9ACTN</name>
<sequence length="163" mass="17655">MIGPPGASRVLLMDDTPLPLSREGVADVLALFPRGTHRVTGGTLAARLDELGHTKARAARALDQELRLTVGAMTEMPLRVRGRLSWLLEQAPDGSELDADTWRHLFGTLRHSDYAEWLLFLAAECPAPLLVRNCLAARPEGELVLSERWDSSACSGSAGTMLG</sequence>
<dbReference type="Proteomes" id="UP000216311">
    <property type="component" value="Unassembled WGS sequence"/>
</dbReference>
<evidence type="ECO:0000313" key="2">
    <source>
        <dbReference type="Proteomes" id="UP000216311"/>
    </source>
</evidence>
<dbReference type="AlphaFoldDB" id="A0A255HBN2"/>
<proteinExistence type="predicted"/>